<keyword evidence="3" id="KW-1185">Reference proteome</keyword>
<gene>
    <name evidence="2" type="ORF">HC248_01389</name>
</gene>
<accession>A0A6H2H8I5</accession>
<protein>
    <recommendedName>
        <fullName evidence="4">Excisionase</fullName>
    </recommendedName>
</protein>
<reference evidence="2 3" key="1">
    <citation type="submission" date="2020-04" db="EMBL/GenBank/DDBJ databases">
        <title>Complete genome of a Psychrophilic, Marine, Gas Vacuolate Bacterium Polaromonas vacuolata KCTC 22033T.</title>
        <authorList>
            <person name="Hwang K."/>
            <person name="Kim K.M."/>
        </authorList>
    </citation>
    <scope>NUCLEOTIDE SEQUENCE [LARGE SCALE GENOMIC DNA]</scope>
    <source>
        <strain evidence="2 3">KCTC 22033</strain>
    </source>
</reference>
<evidence type="ECO:0000313" key="3">
    <source>
        <dbReference type="Proteomes" id="UP000502041"/>
    </source>
</evidence>
<name>A0A6H2H8I5_9BURK</name>
<dbReference type="EMBL" id="CP051461">
    <property type="protein sequence ID" value="QJC56103.1"/>
    <property type="molecule type" value="Genomic_DNA"/>
</dbReference>
<organism evidence="2 3">
    <name type="scientific">Polaromonas vacuolata</name>
    <dbReference type="NCBI Taxonomy" id="37448"/>
    <lineage>
        <taxon>Bacteria</taxon>
        <taxon>Pseudomonadati</taxon>
        <taxon>Pseudomonadota</taxon>
        <taxon>Betaproteobacteria</taxon>
        <taxon>Burkholderiales</taxon>
        <taxon>Comamonadaceae</taxon>
        <taxon>Polaromonas</taxon>
    </lineage>
</organism>
<dbReference type="Proteomes" id="UP000502041">
    <property type="component" value="Chromosome"/>
</dbReference>
<proteinExistence type="predicted"/>
<dbReference type="AlphaFoldDB" id="A0A6H2H8I5"/>
<dbReference type="RefSeq" id="WP_168921858.1">
    <property type="nucleotide sequence ID" value="NZ_CP051461.1"/>
</dbReference>
<feature type="compositionally biased region" description="Low complexity" evidence="1">
    <location>
        <begin position="65"/>
        <end position="80"/>
    </location>
</feature>
<evidence type="ECO:0000256" key="1">
    <source>
        <dbReference type="SAM" id="MobiDB-lite"/>
    </source>
</evidence>
<evidence type="ECO:0008006" key="4">
    <source>
        <dbReference type="Google" id="ProtNLM"/>
    </source>
</evidence>
<sequence>MSTAPYVTVDLAASLTGYSEKAIRRKIQDGIWLEGREYRRGPDGRILISIKGYQSWVESTSGQTRSASRSRSMASSSIAL</sequence>
<evidence type="ECO:0000313" key="2">
    <source>
        <dbReference type="EMBL" id="QJC56103.1"/>
    </source>
</evidence>
<feature type="region of interest" description="Disordered" evidence="1">
    <location>
        <begin position="60"/>
        <end position="80"/>
    </location>
</feature>
<dbReference type="KEGG" id="pvac:HC248_01389"/>